<proteinExistence type="predicted"/>
<dbReference type="Proteomes" id="UP000321750">
    <property type="component" value="Unassembled WGS sequence"/>
</dbReference>
<gene>
    <name evidence="1" type="ORF">MGN01_41340</name>
</gene>
<dbReference type="OrthoDB" id="8456140at2"/>
<keyword evidence="2" id="KW-1185">Reference proteome</keyword>
<organism evidence="1 2">
    <name type="scientific">Methylobacterium gnaphalii</name>
    <dbReference type="NCBI Taxonomy" id="1010610"/>
    <lineage>
        <taxon>Bacteria</taxon>
        <taxon>Pseudomonadati</taxon>
        <taxon>Pseudomonadota</taxon>
        <taxon>Alphaproteobacteria</taxon>
        <taxon>Hyphomicrobiales</taxon>
        <taxon>Methylobacteriaceae</taxon>
        <taxon>Methylobacterium</taxon>
    </lineage>
</organism>
<comment type="caution">
    <text evidence="1">The sequence shown here is derived from an EMBL/GenBank/DDBJ whole genome shotgun (WGS) entry which is preliminary data.</text>
</comment>
<evidence type="ECO:0000313" key="2">
    <source>
        <dbReference type="Proteomes" id="UP000321750"/>
    </source>
</evidence>
<dbReference type="RefSeq" id="WP_147048674.1">
    <property type="nucleotide sequence ID" value="NZ_BJZV01000034.1"/>
</dbReference>
<dbReference type="EMBL" id="BJZV01000034">
    <property type="protein sequence ID" value="GEP12289.1"/>
    <property type="molecule type" value="Genomic_DNA"/>
</dbReference>
<dbReference type="AlphaFoldDB" id="A0A512JQR6"/>
<protein>
    <submittedName>
        <fullName evidence="1">Uncharacterized protein</fullName>
    </submittedName>
</protein>
<name>A0A512JQR6_9HYPH</name>
<sequence length="77" mass="8618">MTKWDAKSYRDRTGIDLDQGAAIEVRARRNEVGLELGVMRPVGVLATDAWAALTPFEARELARDLEEQARIAEAYRG</sequence>
<reference evidence="1 2" key="1">
    <citation type="submission" date="2019-07" db="EMBL/GenBank/DDBJ databases">
        <title>Whole genome shotgun sequence of Methylobacterium gnaphalii NBRC 107716.</title>
        <authorList>
            <person name="Hosoyama A."/>
            <person name="Uohara A."/>
            <person name="Ohji S."/>
            <person name="Ichikawa N."/>
        </authorList>
    </citation>
    <scope>NUCLEOTIDE SEQUENCE [LARGE SCALE GENOMIC DNA]</scope>
    <source>
        <strain evidence="1 2">NBRC 107716</strain>
    </source>
</reference>
<evidence type="ECO:0000313" key="1">
    <source>
        <dbReference type="EMBL" id="GEP12289.1"/>
    </source>
</evidence>
<accession>A0A512JQR6</accession>